<name>A0A151IEQ8_9HYME</name>
<evidence type="ECO:0000256" key="1">
    <source>
        <dbReference type="SAM" id="SignalP"/>
    </source>
</evidence>
<evidence type="ECO:0000313" key="2">
    <source>
        <dbReference type="EMBL" id="KYM99307.1"/>
    </source>
</evidence>
<evidence type="ECO:0000313" key="3">
    <source>
        <dbReference type="Proteomes" id="UP000078542"/>
    </source>
</evidence>
<reference evidence="2 3" key="1">
    <citation type="submission" date="2016-03" db="EMBL/GenBank/DDBJ databases">
        <title>Cyphomyrmex costatus WGS genome.</title>
        <authorList>
            <person name="Nygaard S."/>
            <person name="Hu H."/>
            <person name="Boomsma J."/>
            <person name="Zhang G."/>
        </authorList>
    </citation>
    <scope>NUCLEOTIDE SEQUENCE [LARGE SCALE GENOMIC DNA]</scope>
    <source>
        <strain evidence="2">MS0001</strain>
        <tissue evidence="2">Whole body</tissue>
    </source>
</reference>
<accession>A0A151IEQ8</accession>
<feature type="chain" id="PRO_5007582103" evidence="1">
    <location>
        <begin position="33"/>
        <end position="81"/>
    </location>
</feature>
<feature type="non-terminal residue" evidence="2">
    <location>
        <position position="1"/>
    </location>
</feature>
<dbReference type="Proteomes" id="UP000078542">
    <property type="component" value="Unassembled WGS sequence"/>
</dbReference>
<proteinExistence type="predicted"/>
<dbReference type="AlphaFoldDB" id="A0A151IEQ8"/>
<feature type="signal peptide" evidence="1">
    <location>
        <begin position="1"/>
        <end position="32"/>
    </location>
</feature>
<protein>
    <submittedName>
        <fullName evidence="2">Uncharacterized protein</fullName>
    </submittedName>
</protein>
<organism evidence="2 3">
    <name type="scientific">Cyphomyrmex costatus</name>
    <dbReference type="NCBI Taxonomy" id="456900"/>
    <lineage>
        <taxon>Eukaryota</taxon>
        <taxon>Metazoa</taxon>
        <taxon>Ecdysozoa</taxon>
        <taxon>Arthropoda</taxon>
        <taxon>Hexapoda</taxon>
        <taxon>Insecta</taxon>
        <taxon>Pterygota</taxon>
        <taxon>Neoptera</taxon>
        <taxon>Endopterygota</taxon>
        <taxon>Hymenoptera</taxon>
        <taxon>Apocrita</taxon>
        <taxon>Aculeata</taxon>
        <taxon>Formicoidea</taxon>
        <taxon>Formicidae</taxon>
        <taxon>Myrmicinae</taxon>
        <taxon>Cyphomyrmex</taxon>
    </lineage>
</organism>
<keyword evidence="3" id="KW-1185">Reference proteome</keyword>
<keyword evidence="1" id="KW-0732">Signal</keyword>
<sequence>YAHKTHAPPTALILSSACLLKNLAFTITGCFGRRPFPKKCNILQEYKCCTALFSPPVADHHIRKYKYLKENKMHWNFNSEP</sequence>
<dbReference type="EMBL" id="KQ977858">
    <property type="protein sequence ID" value="KYM99307.1"/>
    <property type="molecule type" value="Genomic_DNA"/>
</dbReference>
<gene>
    <name evidence="2" type="ORF">ALC62_09949</name>
</gene>